<dbReference type="PROSITE" id="PS00028">
    <property type="entry name" value="ZINC_FINGER_C2H2_1"/>
    <property type="match status" value="2"/>
</dbReference>
<feature type="non-terminal residue" evidence="7">
    <location>
        <position position="601"/>
    </location>
</feature>
<evidence type="ECO:0000256" key="2">
    <source>
        <dbReference type="ARBA" id="ARBA00022737"/>
    </source>
</evidence>
<dbReference type="Gene3D" id="3.30.160.60">
    <property type="entry name" value="Classic Zinc Finger"/>
    <property type="match status" value="1"/>
</dbReference>
<protein>
    <recommendedName>
        <fullName evidence="6">C2H2-type domain-containing protein</fullName>
    </recommendedName>
</protein>
<sequence length="601" mass="69263">MAASAKVSVKEKLLDLTTSETQAEQRNYKSLTERGVTNTNMIWNNLNFNVNINENNNEVPELNIKKEPFEVSNEEIKTEKGLKIEDCVNNNSLQHYGVRSLLFSCSECDFKVERLLSLLSHMSVHAAASLFSCPICSYKSSLPKMLDIHLRFHKGDTLYACPKCEYLCRNRCSLRKHITCHSDLDLPFQCLKFEFMLNKNTHRQLHSLLPNGSVLIHKDDSLDYLSDCDDIDEYDDNVIIKEEDLIDIADLDTNSYSIRYNIKSEFGEVQSDFSQNNSYQGHMNNGKPSHPIKNYNNNNKNSSLEIKSEPFDSKKEKRDSFPDLGIVNSDKNLFKSEIKTEKSHSEGVSKLKMILESKMNKQKTIYNSINIQQPNLLSPNLVKVSDSHSMGPHIVKVSDSQSRLSQPIQLQPNVVSPYKQHFFVPSGNVEPLVINQSLANPLNIHIDQRKPTQVLENQVNSNIINCMQENLIQIHEPNQNVISPAGFSSNLQNLNYYKMSHTGERILQIPEHQLKHQHLAPRQRKLAIKQKQQFLLNKNQRSQQVQNMIQHQNHYNQPSVSQNHLIQNHQQELYQPQIIIHPQMTNHVQHMSYHESNNLQK</sequence>
<dbReference type="SMART" id="SM00355">
    <property type="entry name" value="ZnF_C2H2"/>
    <property type="match status" value="3"/>
</dbReference>
<evidence type="ECO:0000313" key="8">
    <source>
        <dbReference type="Proteomes" id="UP001497623"/>
    </source>
</evidence>
<keyword evidence="2" id="KW-0677">Repeat</keyword>
<feature type="compositionally biased region" description="Basic and acidic residues" evidence="5">
    <location>
        <begin position="306"/>
        <end position="321"/>
    </location>
</feature>
<keyword evidence="4" id="KW-0862">Zinc</keyword>
<keyword evidence="1" id="KW-0479">Metal-binding</keyword>
<gene>
    <name evidence="7" type="ORF">MNOR_LOCUS17638</name>
</gene>
<evidence type="ECO:0000313" key="7">
    <source>
        <dbReference type="EMBL" id="CAL4103707.1"/>
    </source>
</evidence>
<feature type="domain" description="C2H2-type" evidence="6">
    <location>
        <begin position="105"/>
        <end position="125"/>
    </location>
</feature>
<organism evidence="7 8">
    <name type="scientific">Meganyctiphanes norvegica</name>
    <name type="common">Northern krill</name>
    <name type="synonym">Thysanopoda norvegica</name>
    <dbReference type="NCBI Taxonomy" id="48144"/>
    <lineage>
        <taxon>Eukaryota</taxon>
        <taxon>Metazoa</taxon>
        <taxon>Ecdysozoa</taxon>
        <taxon>Arthropoda</taxon>
        <taxon>Crustacea</taxon>
        <taxon>Multicrustacea</taxon>
        <taxon>Malacostraca</taxon>
        <taxon>Eumalacostraca</taxon>
        <taxon>Eucarida</taxon>
        <taxon>Euphausiacea</taxon>
        <taxon>Euphausiidae</taxon>
        <taxon>Meganyctiphanes</taxon>
    </lineage>
</organism>
<keyword evidence="3" id="KW-0863">Zinc-finger</keyword>
<dbReference type="PANTHER" id="PTHR24379">
    <property type="entry name" value="KRAB AND ZINC FINGER DOMAIN-CONTAINING"/>
    <property type="match status" value="1"/>
</dbReference>
<dbReference type="EMBL" id="CAXKWB010012207">
    <property type="protein sequence ID" value="CAL4103707.1"/>
    <property type="molecule type" value="Genomic_DNA"/>
</dbReference>
<proteinExistence type="predicted"/>
<name>A0AAV2R0C4_MEGNR</name>
<evidence type="ECO:0000259" key="6">
    <source>
        <dbReference type="PROSITE" id="PS00028"/>
    </source>
</evidence>
<dbReference type="Proteomes" id="UP001497623">
    <property type="component" value="Unassembled WGS sequence"/>
</dbReference>
<dbReference type="SUPFAM" id="SSF57667">
    <property type="entry name" value="beta-beta-alpha zinc fingers"/>
    <property type="match status" value="2"/>
</dbReference>
<evidence type="ECO:0000256" key="1">
    <source>
        <dbReference type="ARBA" id="ARBA00022723"/>
    </source>
</evidence>
<feature type="domain" description="C2H2-type" evidence="6">
    <location>
        <begin position="161"/>
        <end position="181"/>
    </location>
</feature>
<evidence type="ECO:0000256" key="3">
    <source>
        <dbReference type="ARBA" id="ARBA00022771"/>
    </source>
</evidence>
<evidence type="ECO:0000256" key="4">
    <source>
        <dbReference type="ARBA" id="ARBA00022833"/>
    </source>
</evidence>
<dbReference type="AlphaFoldDB" id="A0AAV2R0C4"/>
<feature type="compositionally biased region" description="Polar residues" evidence="5">
    <location>
        <begin position="273"/>
        <end position="287"/>
    </location>
</feature>
<dbReference type="InterPro" id="IPR036236">
    <property type="entry name" value="Znf_C2H2_sf"/>
</dbReference>
<accession>A0AAV2R0C4</accession>
<reference evidence="7 8" key="1">
    <citation type="submission" date="2024-05" db="EMBL/GenBank/DDBJ databases">
        <authorList>
            <person name="Wallberg A."/>
        </authorList>
    </citation>
    <scope>NUCLEOTIDE SEQUENCE [LARGE SCALE GENOMIC DNA]</scope>
</reference>
<dbReference type="InterPro" id="IPR013087">
    <property type="entry name" value="Znf_C2H2_type"/>
</dbReference>
<evidence type="ECO:0000256" key="5">
    <source>
        <dbReference type="SAM" id="MobiDB-lite"/>
    </source>
</evidence>
<dbReference type="PANTHER" id="PTHR24379:SF121">
    <property type="entry name" value="C2H2-TYPE DOMAIN-CONTAINING PROTEIN"/>
    <property type="match status" value="1"/>
</dbReference>
<keyword evidence="8" id="KW-1185">Reference proteome</keyword>
<feature type="region of interest" description="Disordered" evidence="5">
    <location>
        <begin position="273"/>
        <end position="322"/>
    </location>
</feature>
<dbReference type="GO" id="GO:0008270">
    <property type="term" value="F:zinc ion binding"/>
    <property type="evidence" value="ECO:0007669"/>
    <property type="project" value="UniProtKB-KW"/>
</dbReference>
<comment type="caution">
    <text evidence="7">The sequence shown here is derived from an EMBL/GenBank/DDBJ whole genome shotgun (WGS) entry which is preliminary data.</text>
</comment>